<reference evidence="2 3" key="1">
    <citation type="submission" date="2022-10" db="EMBL/GenBank/DDBJ databases">
        <title>paucibacter sp. hw8 Genome sequencing.</title>
        <authorList>
            <person name="Park S."/>
        </authorList>
    </citation>
    <scope>NUCLEOTIDE SEQUENCE [LARGE SCALE GENOMIC DNA]</scope>
    <source>
        <strain evidence="3">hw8</strain>
    </source>
</reference>
<dbReference type="EMBL" id="JAQQXS010000011">
    <property type="protein sequence ID" value="MDC8786228.1"/>
    <property type="molecule type" value="Genomic_DNA"/>
</dbReference>
<organism evidence="2 3">
    <name type="scientific">Roseateles koreensis</name>
    <dbReference type="NCBI Taxonomy" id="2987526"/>
    <lineage>
        <taxon>Bacteria</taxon>
        <taxon>Pseudomonadati</taxon>
        <taxon>Pseudomonadota</taxon>
        <taxon>Betaproteobacteria</taxon>
        <taxon>Burkholderiales</taxon>
        <taxon>Sphaerotilaceae</taxon>
        <taxon>Roseateles</taxon>
    </lineage>
</organism>
<keyword evidence="1" id="KW-0732">Signal</keyword>
<dbReference type="Proteomes" id="UP001219862">
    <property type="component" value="Unassembled WGS sequence"/>
</dbReference>
<dbReference type="RefSeq" id="WP_273597339.1">
    <property type="nucleotide sequence ID" value="NZ_JAQQXS010000011.1"/>
</dbReference>
<name>A0ABT5KTG2_9BURK</name>
<evidence type="ECO:0008006" key="4">
    <source>
        <dbReference type="Google" id="ProtNLM"/>
    </source>
</evidence>
<accession>A0ABT5KTG2</accession>
<feature type="chain" id="PRO_5046785774" description="Lysozyme inhibitor LprI N-terminal domain-containing protein" evidence="1">
    <location>
        <begin position="21"/>
        <end position="206"/>
    </location>
</feature>
<sequence length="206" mass="21510">MSKNLWFVGLSLLCAGLASAQTSLPSRARPCVAVHALPAEERLLLVAAAGGEAEAQQSLSKVAVAQGVGASDLTAVLDEAAPLAAQGDWSDSKGQAVASKGFDACARRIYGEGVAERIAACEFDLSTLPVVLLYRVDGQSRASAWSDLQKEGGLSDGSEQARRAPVMLAFAYQGAGPVVGQSRAWIDRKVADWTEQCLAGRLVLPK</sequence>
<evidence type="ECO:0000313" key="3">
    <source>
        <dbReference type="Proteomes" id="UP001219862"/>
    </source>
</evidence>
<feature type="signal peptide" evidence="1">
    <location>
        <begin position="1"/>
        <end position="20"/>
    </location>
</feature>
<evidence type="ECO:0000256" key="1">
    <source>
        <dbReference type="SAM" id="SignalP"/>
    </source>
</evidence>
<gene>
    <name evidence="2" type="ORF">PRZ01_13620</name>
</gene>
<comment type="caution">
    <text evidence="2">The sequence shown here is derived from an EMBL/GenBank/DDBJ whole genome shotgun (WGS) entry which is preliminary data.</text>
</comment>
<protein>
    <recommendedName>
        <fullName evidence="4">Lysozyme inhibitor LprI N-terminal domain-containing protein</fullName>
    </recommendedName>
</protein>
<proteinExistence type="predicted"/>
<keyword evidence="3" id="KW-1185">Reference proteome</keyword>
<evidence type="ECO:0000313" key="2">
    <source>
        <dbReference type="EMBL" id="MDC8786228.1"/>
    </source>
</evidence>